<dbReference type="PANTHER" id="PTHR47583">
    <property type="entry name" value="ADENINE NUCLEOTIDE ALPHA HYDROLASES-LIKE SUPERFAMILY PROTEIN"/>
    <property type="match status" value="1"/>
</dbReference>
<proteinExistence type="predicted"/>
<sequence>MRSQKLDEAATKEEEEEKPAVLTMSEKSEELLTTTRRRERGNAIEMETLDEEVEYNWKEVVLPALIPVVQEPVQIERENRERRRGRDILVAVDHRPNSRHALHWALVHLCRLADTLHLIHVVTNVEDEIEYEVTQRLMDSLAVEAFQIAMLRPQARVLEGDVGKVICREAERLKPAAVVVGSRGRGRIQRALQGSVSEYCLYHCKAAPVIIVPGKGYSAF</sequence>
<dbReference type="InterPro" id="IPR006016">
    <property type="entry name" value="UspA"/>
</dbReference>
<dbReference type="PANTHER" id="PTHR47583:SF1">
    <property type="entry name" value="ADENINE NUCLEOTIDE ALPHA HYDROLASES-LIKE SUPERFAMILY PROTEIN"/>
    <property type="match status" value="1"/>
</dbReference>
<dbReference type="SUPFAM" id="SSF52402">
    <property type="entry name" value="Adenine nucleotide alpha hydrolases-like"/>
    <property type="match status" value="1"/>
</dbReference>
<evidence type="ECO:0000256" key="1">
    <source>
        <dbReference type="SAM" id="MobiDB-lite"/>
    </source>
</evidence>
<name>A0AAQ3Q8C6_9LILI</name>
<keyword evidence="4" id="KW-1185">Reference proteome</keyword>
<dbReference type="InterPro" id="IPR014729">
    <property type="entry name" value="Rossmann-like_a/b/a_fold"/>
</dbReference>
<organism evidence="3 4">
    <name type="scientific">Canna indica</name>
    <name type="common">Indian-shot</name>
    <dbReference type="NCBI Taxonomy" id="4628"/>
    <lineage>
        <taxon>Eukaryota</taxon>
        <taxon>Viridiplantae</taxon>
        <taxon>Streptophyta</taxon>
        <taxon>Embryophyta</taxon>
        <taxon>Tracheophyta</taxon>
        <taxon>Spermatophyta</taxon>
        <taxon>Magnoliopsida</taxon>
        <taxon>Liliopsida</taxon>
        <taxon>Zingiberales</taxon>
        <taxon>Cannaceae</taxon>
        <taxon>Canna</taxon>
    </lineage>
</organism>
<gene>
    <name evidence="3" type="ORF">Cni_G11650</name>
</gene>
<feature type="region of interest" description="Disordered" evidence="1">
    <location>
        <begin position="1"/>
        <end position="28"/>
    </location>
</feature>
<dbReference type="EMBL" id="CP136892">
    <property type="protein sequence ID" value="WOL02931.1"/>
    <property type="molecule type" value="Genomic_DNA"/>
</dbReference>
<reference evidence="3 4" key="1">
    <citation type="submission" date="2023-10" db="EMBL/GenBank/DDBJ databases">
        <title>Chromosome-scale genome assembly provides insights into flower coloration mechanisms of Canna indica.</title>
        <authorList>
            <person name="Li C."/>
        </authorList>
    </citation>
    <scope>NUCLEOTIDE SEQUENCE [LARGE SCALE GENOMIC DNA]</scope>
    <source>
        <tissue evidence="3">Flower</tissue>
    </source>
</reference>
<evidence type="ECO:0000313" key="4">
    <source>
        <dbReference type="Proteomes" id="UP001327560"/>
    </source>
</evidence>
<feature type="domain" description="UspA" evidence="2">
    <location>
        <begin position="86"/>
        <end position="213"/>
    </location>
</feature>
<accession>A0AAQ3Q8C6</accession>
<evidence type="ECO:0000259" key="2">
    <source>
        <dbReference type="Pfam" id="PF00582"/>
    </source>
</evidence>
<protein>
    <recommendedName>
        <fullName evidence="2">UspA domain-containing protein</fullName>
    </recommendedName>
</protein>
<dbReference type="Proteomes" id="UP001327560">
    <property type="component" value="Chromosome 3"/>
</dbReference>
<dbReference type="Gene3D" id="3.40.50.620">
    <property type="entry name" value="HUPs"/>
    <property type="match status" value="1"/>
</dbReference>
<dbReference type="AlphaFoldDB" id="A0AAQ3Q8C6"/>
<feature type="compositionally biased region" description="Basic and acidic residues" evidence="1">
    <location>
        <begin position="1"/>
        <end position="12"/>
    </location>
</feature>
<evidence type="ECO:0000313" key="3">
    <source>
        <dbReference type="EMBL" id="WOL02931.1"/>
    </source>
</evidence>
<dbReference type="Pfam" id="PF00582">
    <property type="entry name" value="Usp"/>
    <property type="match status" value="1"/>
</dbReference>
<dbReference type="CDD" id="cd23659">
    <property type="entry name" value="USP_At3g01520-like"/>
    <property type="match status" value="1"/>
</dbReference>